<sequence>MPCHRIPERSLIVKGKQFPVCFRCMGILMGIHLGVPIIWLVVPSLSFITLVMAGVLTFPLLADGFTQKWGWRKSTNILRLLTGLLCGTGLSIGIVLFSKWGVDMIMTITR</sequence>
<feature type="transmembrane region" description="Helical" evidence="1">
    <location>
        <begin position="20"/>
        <end position="41"/>
    </location>
</feature>
<feature type="transmembrane region" description="Helical" evidence="1">
    <location>
        <begin position="47"/>
        <end position="65"/>
    </location>
</feature>
<dbReference type="EMBL" id="CP047394">
    <property type="protein sequence ID" value="QHE63792.1"/>
    <property type="molecule type" value="Genomic_DNA"/>
</dbReference>
<reference evidence="2 3" key="1">
    <citation type="submission" date="2019-06" db="EMBL/GenBank/DDBJ databases">
        <title>An operon consisting of a P-type ATPase gene and a transcriptional regular gene given the different cadmium resistance in Bacillus vietamensis 151-6 and Bacillus marisflavi 151-25.</title>
        <authorList>
            <person name="Yu X."/>
        </authorList>
    </citation>
    <scope>NUCLEOTIDE SEQUENCE [LARGE SCALE GENOMIC DNA]</scope>
    <source>
        <strain evidence="2 3">151-6</strain>
    </source>
</reference>
<evidence type="ECO:0000313" key="3">
    <source>
        <dbReference type="Proteomes" id="UP000465062"/>
    </source>
</evidence>
<gene>
    <name evidence="2" type="ORF">FHE72_13330</name>
</gene>
<keyword evidence="1" id="KW-1133">Transmembrane helix</keyword>
<keyword evidence="1" id="KW-0472">Membrane</keyword>
<dbReference type="Proteomes" id="UP000465062">
    <property type="component" value="Chromosome"/>
</dbReference>
<dbReference type="Pfam" id="PF09858">
    <property type="entry name" value="DUF2085"/>
    <property type="match status" value="1"/>
</dbReference>
<dbReference type="InterPro" id="IPR019206">
    <property type="entry name" value="DUF2085_TM"/>
</dbReference>
<keyword evidence="1" id="KW-0812">Transmembrane</keyword>
<protein>
    <submittedName>
        <fullName evidence="2">DUF2085 domain-containing protein</fullName>
    </submittedName>
</protein>
<dbReference type="AlphaFoldDB" id="A0A6I6UWR9"/>
<organism evidence="2 3">
    <name type="scientific">Rossellomorea vietnamensis</name>
    <dbReference type="NCBI Taxonomy" id="218284"/>
    <lineage>
        <taxon>Bacteria</taxon>
        <taxon>Bacillati</taxon>
        <taxon>Bacillota</taxon>
        <taxon>Bacilli</taxon>
        <taxon>Bacillales</taxon>
        <taxon>Bacillaceae</taxon>
        <taxon>Rossellomorea</taxon>
    </lineage>
</organism>
<feature type="transmembrane region" description="Helical" evidence="1">
    <location>
        <begin position="77"/>
        <end position="97"/>
    </location>
</feature>
<evidence type="ECO:0000256" key="1">
    <source>
        <dbReference type="SAM" id="Phobius"/>
    </source>
</evidence>
<proteinExistence type="predicted"/>
<dbReference type="KEGG" id="bvq:FHE72_13330"/>
<name>A0A6I6UWR9_9BACI</name>
<evidence type="ECO:0000313" key="2">
    <source>
        <dbReference type="EMBL" id="QHE63792.1"/>
    </source>
</evidence>
<accession>A0A6I6UWR9</accession>